<gene>
    <name evidence="1" type="ORF">L195_g047256</name>
</gene>
<evidence type="ECO:0000313" key="1">
    <source>
        <dbReference type="EMBL" id="PNX91127.1"/>
    </source>
</evidence>
<dbReference type="AlphaFoldDB" id="A0A2K3MJY5"/>
<comment type="caution">
    <text evidence="1">The sequence shown here is derived from an EMBL/GenBank/DDBJ whole genome shotgun (WGS) entry which is preliminary data.</text>
</comment>
<proteinExistence type="predicted"/>
<name>A0A2K3MJY5_TRIPR</name>
<protein>
    <submittedName>
        <fullName evidence="1">Uncharacterized protein</fullName>
    </submittedName>
</protein>
<accession>A0A2K3MJY5</accession>
<dbReference type="EMBL" id="ASHM01065116">
    <property type="protein sequence ID" value="PNX91127.1"/>
    <property type="molecule type" value="Genomic_DNA"/>
</dbReference>
<dbReference type="Proteomes" id="UP000236291">
    <property type="component" value="Unassembled WGS sequence"/>
</dbReference>
<sequence length="48" mass="5321">MMRPITATAAPDNQELEALVLMLKNSEENDHGSVSYTDLGAFRVRSLK</sequence>
<organism evidence="1 2">
    <name type="scientific">Trifolium pratense</name>
    <name type="common">Red clover</name>
    <dbReference type="NCBI Taxonomy" id="57577"/>
    <lineage>
        <taxon>Eukaryota</taxon>
        <taxon>Viridiplantae</taxon>
        <taxon>Streptophyta</taxon>
        <taxon>Embryophyta</taxon>
        <taxon>Tracheophyta</taxon>
        <taxon>Spermatophyta</taxon>
        <taxon>Magnoliopsida</taxon>
        <taxon>eudicotyledons</taxon>
        <taxon>Gunneridae</taxon>
        <taxon>Pentapetalae</taxon>
        <taxon>rosids</taxon>
        <taxon>fabids</taxon>
        <taxon>Fabales</taxon>
        <taxon>Fabaceae</taxon>
        <taxon>Papilionoideae</taxon>
        <taxon>50 kb inversion clade</taxon>
        <taxon>NPAAA clade</taxon>
        <taxon>Hologalegina</taxon>
        <taxon>IRL clade</taxon>
        <taxon>Trifolieae</taxon>
        <taxon>Trifolium</taxon>
    </lineage>
</organism>
<evidence type="ECO:0000313" key="2">
    <source>
        <dbReference type="Proteomes" id="UP000236291"/>
    </source>
</evidence>
<reference evidence="1 2" key="1">
    <citation type="journal article" date="2014" name="Am. J. Bot.">
        <title>Genome assembly and annotation for red clover (Trifolium pratense; Fabaceae).</title>
        <authorList>
            <person name="Istvanek J."/>
            <person name="Jaros M."/>
            <person name="Krenek A."/>
            <person name="Repkova J."/>
        </authorList>
    </citation>
    <scope>NUCLEOTIDE SEQUENCE [LARGE SCALE GENOMIC DNA]</scope>
    <source>
        <strain evidence="2">cv. Tatra</strain>
        <tissue evidence="1">Young leaves</tissue>
    </source>
</reference>
<reference evidence="1 2" key="2">
    <citation type="journal article" date="2017" name="Front. Plant Sci.">
        <title>Gene Classification and Mining of Molecular Markers Useful in Red Clover (Trifolium pratense) Breeding.</title>
        <authorList>
            <person name="Istvanek J."/>
            <person name="Dluhosova J."/>
            <person name="Dluhos P."/>
            <person name="Patkova L."/>
            <person name="Nedelnik J."/>
            <person name="Repkova J."/>
        </authorList>
    </citation>
    <scope>NUCLEOTIDE SEQUENCE [LARGE SCALE GENOMIC DNA]</scope>
    <source>
        <strain evidence="2">cv. Tatra</strain>
        <tissue evidence="1">Young leaves</tissue>
    </source>
</reference>